<keyword evidence="2" id="KW-0378">Hydrolase</keyword>
<dbReference type="SUPFAM" id="SSF50156">
    <property type="entry name" value="PDZ domain-like"/>
    <property type="match status" value="1"/>
</dbReference>
<dbReference type="SUPFAM" id="SSF55486">
    <property type="entry name" value="Metalloproteases ('zincins'), catalytic domain"/>
    <property type="match status" value="1"/>
</dbReference>
<dbReference type="EMBL" id="PIPL01000001">
    <property type="protein sequence ID" value="RUO25731.1"/>
    <property type="molecule type" value="Genomic_DNA"/>
</dbReference>
<feature type="domain" description="PDZ" evidence="1">
    <location>
        <begin position="478"/>
        <end position="534"/>
    </location>
</feature>
<dbReference type="InterPro" id="IPR040756">
    <property type="entry name" value="Peptidase_M61_N"/>
</dbReference>
<dbReference type="Gene3D" id="2.30.42.10">
    <property type="match status" value="1"/>
</dbReference>
<dbReference type="Gene3D" id="2.60.40.3650">
    <property type="match status" value="1"/>
</dbReference>
<keyword evidence="3" id="KW-1185">Reference proteome</keyword>
<accession>A0A432W6T1</accession>
<dbReference type="InterPro" id="IPR001478">
    <property type="entry name" value="PDZ"/>
</dbReference>
<dbReference type="Proteomes" id="UP000288293">
    <property type="component" value="Unassembled WGS sequence"/>
</dbReference>
<gene>
    <name evidence="2" type="ORF">CWE09_03090</name>
</gene>
<sequence>MSQSAIRYQVSASDCNGHYFTVSMHIPAPDKKGQQLRLPAWLPGSYMIRDFAKNIITLQAYSDGQQVEVIQLDKQQWQIAKVSGPLDIVYQVYARDLSVRTAYLDDEFGFYNHSALCLEALGQADSPCEVSIQVPTTKPDWKLATGMPRVSGEHFGEGRFMASNYDELIDFPVLMGDLSIQDFIAQGTRHQIVLAGQHHADMQRISGDLARICETQLDLFDDQAPFEHYTFLVMVVGNGFGGLEHRNSTALLCSRKDLIHANQQGITDSYRTFLSLCSHEYFHSWNVKRLRPREFIPFQLDKEQYTEQLWFYEGVTSYYDDYLLHRAGLSSATQYLQSMAATMSRALTYKGAQRQSITQSSKLAWTTFYQQNENAPNAIASYYSKGAVTALCLDLLIRRHSEHQHSLDDVMRYLWNRLGKPEKGTRMEDLTAAFIQFGGKPVEDFLQLALYSTEPLPVEELLKSFGVDVQYYAAETESSQLGKKPRIQLPVALGARYQASEQGLVLQQVFEQGAAYEAGLSAGDRIIAIDNLQIGANNQLEFWSRYQPGDQAIVHAFRRDQLQSRPLVFQAAEKNNIVLEITDPEQLNGWLSTLVEQ</sequence>
<dbReference type="GO" id="GO:0004177">
    <property type="term" value="F:aminopeptidase activity"/>
    <property type="evidence" value="ECO:0007669"/>
    <property type="project" value="UniProtKB-KW"/>
</dbReference>
<dbReference type="PROSITE" id="PS50106">
    <property type="entry name" value="PDZ"/>
    <property type="match status" value="1"/>
</dbReference>
<comment type="caution">
    <text evidence="2">The sequence shown here is derived from an EMBL/GenBank/DDBJ whole genome shotgun (WGS) entry which is preliminary data.</text>
</comment>
<protein>
    <submittedName>
        <fullName evidence="2">Aminopeptidase</fullName>
    </submittedName>
</protein>
<evidence type="ECO:0000313" key="3">
    <source>
        <dbReference type="Proteomes" id="UP000288293"/>
    </source>
</evidence>
<keyword evidence="2" id="KW-0031">Aminopeptidase</keyword>
<dbReference type="Pfam" id="PF05299">
    <property type="entry name" value="Peptidase_M61"/>
    <property type="match status" value="1"/>
</dbReference>
<dbReference type="RefSeq" id="WP_126802548.1">
    <property type="nucleotide sequence ID" value="NZ_PIPL01000001.1"/>
</dbReference>
<dbReference type="AlphaFoldDB" id="A0A432W6T1"/>
<reference evidence="2 3" key="1">
    <citation type="journal article" date="2011" name="Front. Microbiol.">
        <title>Genomic signatures of strain selection and enhancement in Bacillus atrophaeus var. globigii, a historical biowarfare simulant.</title>
        <authorList>
            <person name="Gibbons H.S."/>
            <person name="Broomall S.M."/>
            <person name="McNew L.A."/>
            <person name="Daligault H."/>
            <person name="Chapman C."/>
            <person name="Bruce D."/>
            <person name="Karavis M."/>
            <person name="Krepps M."/>
            <person name="McGregor P.A."/>
            <person name="Hong C."/>
            <person name="Park K.H."/>
            <person name="Akmal A."/>
            <person name="Feldman A."/>
            <person name="Lin J.S."/>
            <person name="Chang W.E."/>
            <person name="Higgs B.W."/>
            <person name="Demirev P."/>
            <person name="Lindquist J."/>
            <person name="Liem A."/>
            <person name="Fochler E."/>
            <person name="Read T.D."/>
            <person name="Tapia R."/>
            <person name="Johnson S."/>
            <person name="Bishop-Lilly K.A."/>
            <person name="Detter C."/>
            <person name="Han C."/>
            <person name="Sozhamannan S."/>
            <person name="Rosenzweig C.N."/>
            <person name="Skowronski E.W."/>
        </authorList>
    </citation>
    <scope>NUCLEOTIDE SEQUENCE [LARGE SCALE GENOMIC DNA]</scope>
    <source>
        <strain evidence="2 3">MLST1</strain>
    </source>
</reference>
<name>A0A432W6T1_9GAMM</name>
<dbReference type="Gene3D" id="1.10.390.10">
    <property type="entry name" value="Neutral Protease Domain 2"/>
    <property type="match status" value="1"/>
</dbReference>
<dbReference type="InterPro" id="IPR007963">
    <property type="entry name" value="Peptidase_M61_catalytic"/>
</dbReference>
<organism evidence="2 3">
    <name type="scientific">Aliidiomarina minuta</name>
    <dbReference type="NCBI Taxonomy" id="880057"/>
    <lineage>
        <taxon>Bacteria</taxon>
        <taxon>Pseudomonadati</taxon>
        <taxon>Pseudomonadota</taxon>
        <taxon>Gammaproteobacteria</taxon>
        <taxon>Alteromonadales</taxon>
        <taxon>Idiomarinaceae</taxon>
        <taxon>Aliidiomarina</taxon>
    </lineage>
</organism>
<keyword evidence="2" id="KW-0645">Protease</keyword>
<dbReference type="InterPro" id="IPR024191">
    <property type="entry name" value="Peptidase_M61"/>
</dbReference>
<dbReference type="InterPro" id="IPR036034">
    <property type="entry name" value="PDZ_sf"/>
</dbReference>
<dbReference type="InterPro" id="IPR027268">
    <property type="entry name" value="Peptidase_M4/M1_CTD_sf"/>
</dbReference>
<evidence type="ECO:0000259" key="1">
    <source>
        <dbReference type="PROSITE" id="PS50106"/>
    </source>
</evidence>
<dbReference type="OrthoDB" id="9778516at2"/>
<evidence type="ECO:0000313" key="2">
    <source>
        <dbReference type="EMBL" id="RUO25731.1"/>
    </source>
</evidence>
<dbReference type="PIRSF" id="PIRSF016493">
    <property type="entry name" value="Glycyl_aminpptds"/>
    <property type="match status" value="1"/>
</dbReference>
<dbReference type="Pfam" id="PF17899">
    <property type="entry name" value="Peptidase_M61_N"/>
    <property type="match status" value="1"/>
</dbReference>
<proteinExistence type="predicted"/>